<keyword evidence="6 15" id="KW-0963">Cytoplasm</keyword>
<dbReference type="GO" id="GO:0000166">
    <property type="term" value="F:nucleotide binding"/>
    <property type="evidence" value="ECO:0007669"/>
    <property type="project" value="UniProtKB-KW"/>
</dbReference>
<evidence type="ECO:0000256" key="5">
    <source>
        <dbReference type="ARBA" id="ARBA00008391"/>
    </source>
</evidence>
<protein>
    <recommendedName>
        <fullName evidence="15">Hypoxanthine phosphoribosyltransferase</fullName>
        <ecNumber evidence="15">2.4.2.8</ecNumber>
    </recommendedName>
</protein>
<evidence type="ECO:0000256" key="2">
    <source>
        <dbReference type="ARBA" id="ARBA00004496"/>
    </source>
</evidence>
<evidence type="ECO:0000256" key="13">
    <source>
        <dbReference type="ARBA" id="ARBA00048811"/>
    </source>
</evidence>
<keyword evidence="8 15" id="KW-0808">Transferase</keyword>
<dbReference type="PANTHER" id="PTHR43340:SF1">
    <property type="entry name" value="HYPOXANTHINE PHOSPHORIBOSYLTRANSFERASE"/>
    <property type="match status" value="1"/>
</dbReference>
<dbReference type="InterPro" id="IPR050408">
    <property type="entry name" value="HGPRT"/>
</dbReference>
<dbReference type="EC" id="2.4.2.8" evidence="15"/>
<feature type="domain" description="Phosphoribosyltransferase" evidence="16">
    <location>
        <begin position="12"/>
        <end position="163"/>
    </location>
</feature>
<proteinExistence type="inferred from homology"/>
<keyword evidence="7 15" id="KW-0328">Glycosyltransferase</keyword>
<comment type="catalytic activity">
    <reaction evidence="14">
        <text>IMP + diphosphate = hypoxanthine + 5-phospho-alpha-D-ribose 1-diphosphate</text>
        <dbReference type="Rhea" id="RHEA:17973"/>
        <dbReference type="ChEBI" id="CHEBI:17368"/>
        <dbReference type="ChEBI" id="CHEBI:33019"/>
        <dbReference type="ChEBI" id="CHEBI:58017"/>
        <dbReference type="ChEBI" id="CHEBI:58053"/>
        <dbReference type="EC" id="2.4.2.8"/>
    </reaction>
    <physiologicalReaction direction="right-to-left" evidence="14">
        <dbReference type="Rhea" id="RHEA:17975"/>
    </physiologicalReaction>
</comment>
<dbReference type="NCBIfam" id="TIGR01203">
    <property type="entry name" value="HGPRTase"/>
    <property type="match status" value="1"/>
</dbReference>
<dbReference type="KEGG" id="mmau:NCTC10168_00289"/>
<gene>
    <name evidence="17" type="primary">hpt</name>
    <name evidence="17" type="ORF">NCTC10168_00289</name>
</gene>
<evidence type="ECO:0000256" key="6">
    <source>
        <dbReference type="ARBA" id="ARBA00022490"/>
    </source>
</evidence>
<evidence type="ECO:0000256" key="7">
    <source>
        <dbReference type="ARBA" id="ARBA00022676"/>
    </source>
</evidence>
<dbReference type="InterPro" id="IPR029057">
    <property type="entry name" value="PRTase-like"/>
</dbReference>
<evidence type="ECO:0000256" key="9">
    <source>
        <dbReference type="ARBA" id="ARBA00022723"/>
    </source>
</evidence>
<evidence type="ECO:0000256" key="1">
    <source>
        <dbReference type="ARBA" id="ARBA00001946"/>
    </source>
</evidence>
<accession>A0A449B440</accession>
<evidence type="ECO:0000313" key="18">
    <source>
        <dbReference type="Proteomes" id="UP000290243"/>
    </source>
</evidence>
<evidence type="ECO:0000313" key="17">
    <source>
        <dbReference type="EMBL" id="VEU75371.1"/>
    </source>
</evidence>
<dbReference type="GO" id="GO:0032264">
    <property type="term" value="P:IMP salvage"/>
    <property type="evidence" value="ECO:0007669"/>
    <property type="project" value="UniProtKB-UniPathway"/>
</dbReference>
<keyword evidence="18" id="KW-1185">Reference proteome</keyword>
<evidence type="ECO:0000256" key="12">
    <source>
        <dbReference type="ARBA" id="ARBA00022842"/>
    </source>
</evidence>
<dbReference type="GO" id="GO:0006178">
    <property type="term" value="P:guanine salvage"/>
    <property type="evidence" value="ECO:0007669"/>
    <property type="project" value="TreeGrafter"/>
</dbReference>
<dbReference type="SUPFAM" id="SSF53271">
    <property type="entry name" value="PRTase-like"/>
    <property type="match status" value="1"/>
</dbReference>
<evidence type="ECO:0000256" key="8">
    <source>
        <dbReference type="ARBA" id="ARBA00022679"/>
    </source>
</evidence>
<organism evidence="17 18">
    <name type="scientific">Mycoplasmopsis maculosa</name>
    <dbReference type="NCBI Taxonomy" id="114885"/>
    <lineage>
        <taxon>Bacteria</taxon>
        <taxon>Bacillati</taxon>
        <taxon>Mycoplasmatota</taxon>
        <taxon>Mycoplasmoidales</taxon>
        <taxon>Metamycoplasmataceae</taxon>
        <taxon>Mycoplasmopsis</taxon>
    </lineage>
</organism>
<dbReference type="GO" id="GO:0004422">
    <property type="term" value="F:hypoxanthine phosphoribosyltransferase activity"/>
    <property type="evidence" value="ECO:0007669"/>
    <property type="project" value="InterPro"/>
</dbReference>
<dbReference type="InterPro" id="IPR005904">
    <property type="entry name" value="Hxn_phspho_trans"/>
</dbReference>
<reference evidence="17 18" key="1">
    <citation type="submission" date="2019-01" db="EMBL/GenBank/DDBJ databases">
        <authorList>
            <consortium name="Pathogen Informatics"/>
        </authorList>
    </citation>
    <scope>NUCLEOTIDE SEQUENCE [LARGE SCALE GENOMIC DNA]</scope>
    <source>
        <strain evidence="17 18">NCTC10168</strain>
    </source>
</reference>
<sequence>MQEKDIRIKEVLYDKETLESKIKELANWVNETYKNSENLILVGLLKGSVPFLAQLIKDVKVDHSLDFMTASSYFGDNKSSGSVKIIMDLAQEIMDKDILIVEDIVDSGITLNKIKELLITRNPKSLKILTLLDKPSNRKVDLKVDKSGFIVPDAFLVGFGLDYKEKLRNLPYIGIFDEKFI</sequence>
<dbReference type="EMBL" id="LR215037">
    <property type="protein sequence ID" value="VEU75371.1"/>
    <property type="molecule type" value="Genomic_DNA"/>
</dbReference>
<evidence type="ECO:0000256" key="3">
    <source>
        <dbReference type="ARBA" id="ARBA00004669"/>
    </source>
</evidence>
<comment type="subcellular location">
    <subcellularLocation>
        <location evidence="2 15">Cytoplasm</location>
    </subcellularLocation>
</comment>
<evidence type="ECO:0000256" key="4">
    <source>
        <dbReference type="ARBA" id="ARBA00004676"/>
    </source>
</evidence>
<evidence type="ECO:0000256" key="15">
    <source>
        <dbReference type="RuleBase" id="RU364099"/>
    </source>
</evidence>
<dbReference type="GO" id="GO:0046100">
    <property type="term" value="P:hypoxanthine metabolic process"/>
    <property type="evidence" value="ECO:0007669"/>
    <property type="project" value="TreeGrafter"/>
</dbReference>
<dbReference type="RefSeq" id="WP_129646435.1">
    <property type="nucleotide sequence ID" value="NZ_LR215037.1"/>
</dbReference>
<dbReference type="GO" id="GO:0052657">
    <property type="term" value="F:guanine phosphoribosyltransferase activity"/>
    <property type="evidence" value="ECO:0007669"/>
    <property type="project" value="UniProtKB-ARBA"/>
</dbReference>
<keyword evidence="9 15" id="KW-0479">Metal-binding</keyword>
<comment type="pathway">
    <text evidence="3 15">Purine metabolism; IMP biosynthesis via salvage pathway; IMP from hypoxanthine: step 1/1.</text>
</comment>
<dbReference type="Pfam" id="PF00156">
    <property type="entry name" value="Pribosyltran"/>
    <property type="match status" value="1"/>
</dbReference>
<dbReference type="AlphaFoldDB" id="A0A449B440"/>
<evidence type="ECO:0000256" key="11">
    <source>
        <dbReference type="ARBA" id="ARBA00022741"/>
    </source>
</evidence>
<keyword evidence="11 15" id="KW-0547">Nucleotide-binding</keyword>
<evidence type="ECO:0000259" key="16">
    <source>
        <dbReference type="Pfam" id="PF00156"/>
    </source>
</evidence>
<comment type="cofactor">
    <cofactor evidence="1 15">
        <name>Mg(2+)</name>
        <dbReference type="ChEBI" id="CHEBI:18420"/>
    </cofactor>
</comment>
<keyword evidence="10 15" id="KW-0660">Purine salvage</keyword>
<dbReference type="PANTHER" id="PTHR43340">
    <property type="entry name" value="HYPOXANTHINE-GUANINE PHOSPHORIBOSYLTRANSFERASE"/>
    <property type="match status" value="1"/>
</dbReference>
<comment type="pathway">
    <text evidence="4">Purine metabolism; GMP biosynthesis via salvage pathway; GMP from guanine: step 1/1.</text>
</comment>
<dbReference type="UniPathway" id="UPA00591">
    <property type="reaction ID" value="UER00648"/>
</dbReference>
<keyword evidence="12 15" id="KW-0460">Magnesium</keyword>
<dbReference type="GO" id="GO:0006166">
    <property type="term" value="P:purine ribonucleoside salvage"/>
    <property type="evidence" value="ECO:0007669"/>
    <property type="project" value="UniProtKB-KW"/>
</dbReference>
<dbReference type="CDD" id="cd06223">
    <property type="entry name" value="PRTases_typeI"/>
    <property type="match status" value="1"/>
</dbReference>
<name>A0A449B440_9BACT</name>
<dbReference type="GO" id="GO:0005829">
    <property type="term" value="C:cytosol"/>
    <property type="evidence" value="ECO:0007669"/>
    <property type="project" value="TreeGrafter"/>
</dbReference>
<evidence type="ECO:0000256" key="10">
    <source>
        <dbReference type="ARBA" id="ARBA00022726"/>
    </source>
</evidence>
<dbReference type="Gene3D" id="3.40.50.2020">
    <property type="match status" value="1"/>
</dbReference>
<comment type="catalytic activity">
    <reaction evidence="13">
        <text>GMP + diphosphate = guanine + 5-phospho-alpha-D-ribose 1-diphosphate</text>
        <dbReference type="Rhea" id="RHEA:25424"/>
        <dbReference type="ChEBI" id="CHEBI:16235"/>
        <dbReference type="ChEBI" id="CHEBI:33019"/>
        <dbReference type="ChEBI" id="CHEBI:58017"/>
        <dbReference type="ChEBI" id="CHEBI:58115"/>
        <dbReference type="EC" id="2.4.2.8"/>
    </reaction>
    <physiologicalReaction direction="right-to-left" evidence="13">
        <dbReference type="Rhea" id="RHEA:25426"/>
    </physiologicalReaction>
</comment>
<evidence type="ECO:0000256" key="14">
    <source>
        <dbReference type="ARBA" id="ARBA00049402"/>
    </source>
</evidence>
<dbReference type="InterPro" id="IPR000836">
    <property type="entry name" value="PRTase_dom"/>
</dbReference>
<dbReference type="Proteomes" id="UP000290243">
    <property type="component" value="Chromosome"/>
</dbReference>
<dbReference type="GO" id="GO:0000287">
    <property type="term" value="F:magnesium ion binding"/>
    <property type="evidence" value="ECO:0007669"/>
    <property type="project" value="TreeGrafter"/>
</dbReference>
<dbReference type="OrthoDB" id="9802824at2"/>
<dbReference type="FunFam" id="3.40.50.2020:FF:000006">
    <property type="entry name" value="Hypoxanthine phosphoribosyltransferase"/>
    <property type="match status" value="1"/>
</dbReference>
<dbReference type="GO" id="GO:0032263">
    <property type="term" value="P:GMP salvage"/>
    <property type="evidence" value="ECO:0007669"/>
    <property type="project" value="TreeGrafter"/>
</dbReference>
<comment type="similarity">
    <text evidence="5 15">Belongs to the purine/pyrimidine phosphoribosyltransferase family.</text>
</comment>